<dbReference type="SUPFAM" id="SSF56436">
    <property type="entry name" value="C-type lectin-like"/>
    <property type="match status" value="2"/>
</dbReference>
<dbReference type="InterPro" id="IPR001304">
    <property type="entry name" value="C-type_lectin-like"/>
</dbReference>
<organism evidence="5 6">
    <name type="scientific">Octopus sinensis</name>
    <name type="common">East Asian common octopus</name>
    <dbReference type="NCBI Taxonomy" id="2607531"/>
    <lineage>
        <taxon>Eukaryota</taxon>
        <taxon>Metazoa</taxon>
        <taxon>Spiralia</taxon>
        <taxon>Lophotrochozoa</taxon>
        <taxon>Mollusca</taxon>
        <taxon>Cephalopoda</taxon>
        <taxon>Coleoidea</taxon>
        <taxon>Octopodiformes</taxon>
        <taxon>Octopoda</taxon>
        <taxon>Incirrata</taxon>
        <taxon>Octopodidae</taxon>
        <taxon>Octopus</taxon>
    </lineage>
</organism>
<keyword evidence="1" id="KW-0175">Coiled coil</keyword>
<dbReference type="PANTHER" id="PTHR22801:SF63">
    <property type="entry name" value="C-TYPE LECTIN DOMAIN-CONTAINING PROTEIN"/>
    <property type="match status" value="1"/>
</dbReference>
<keyword evidence="5" id="KW-1185">Reference proteome</keyword>
<feature type="region of interest" description="Disordered" evidence="2">
    <location>
        <begin position="244"/>
        <end position="270"/>
    </location>
</feature>
<dbReference type="Gene3D" id="1.10.287.1490">
    <property type="match status" value="1"/>
</dbReference>
<accession>A0A7E6ETH6</accession>
<evidence type="ECO:0000313" key="6">
    <source>
        <dbReference type="RefSeq" id="XP_036358255.1"/>
    </source>
</evidence>
<gene>
    <name evidence="6" type="primary">LOC118763081</name>
</gene>
<feature type="domain" description="C-type lectin" evidence="4">
    <location>
        <begin position="750"/>
        <end position="859"/>
    </location>
</feature>
<dbReference type="PROSITE" id="PS50041">
    <property type="entry name" value="C_TYPE_LECTIN_2"/>
    <property type="match status" value="1"/>
</dbReference>
<feature type="compositionally biased region" description="Basic and acidic residues" evidence="2">
    <location>
        <begin position="244"/>
        <end position="254"/>
    </location>
</feature>
<feature type="coiled-coil region" evidence="1">
    <location>
        <begin position="271"/>
        <end position="298"/>
    </location>
</feature>
<dbReference type="Proteomes" id="UP000515154">
    <property type="component" value="Linkage group LG4"/>
</dbReference>
<feature type="coiled-coil region" evidence="1">
    <location>
        <begin position="381"/>
        <end position="448"/>
    </location>
</feature>
<evidence type="ECO:0000256" key="3">
    <source>
        <dbReference type="SAM" id="Phobius"/>
    </source>
</evidence>
<reference evidence="6" key="1">
    <citation type="submission" date="2025-08" db="UniProtKB">
        <authorList>
            <consortium name="RefSeq"/>
        </authorList>
    </citation>
    <scope>IDENTIFICATION</scope>
</reference>
<evidence type="ECO:0000256" key="1">
    <source>
        <dbReference type="SAM" id="Coils"/>
    </source>
</evidence>
<name>A0A7E6ETH6_9MOLL</name>
<proteinExistence type="predicted"/>
<evidence type="ECO:0000313" key="5">
    <source>
        <dbReference type="Proteomes" id="UP000515154"/>
    </source>
</evidence>
<feature type="coiled-coil region" evidence="1">
    <location>
        <begin position="211"/>
        <end position="238"/>
    </location>
</feature>
<dbReference type="RefSeq" id="XP_036358255.1">
    <property type="nucleotide sequence ID" value="XM_036502362.1"/>
</dbReference>
<dbReference type="SMART" id="SM00034">
    <property type="entry name" value="CLECT"/>
    <property type="match status" value="2"/>
</dbReference>
<dbReference type="CDD" id="cd00037">
    <property type="entry name" value="CLECT"/>
    <property type="match status" value="2"/>
</dbReference>
<dbReference type="Gene3D" id="3.10.100.10">
    <property type="entry name" value="Mannose-Binding Protein A, subunit A"/>
    <property type="match status" value="2"/>
</dbReference>
<dbReference type="InterPro" id="IPR016186">
    <property type="entry name" value="C-type_lectin-like/link_sf"/>
</dbReference>
<evidence type="ECO:0000256" key="2">
    <source>
        <dbReference type="SAM" id="MobiDB-lite"/>
    </source>
</evidence>
<protein>
    <submittedName>
        <fullName evidence="6">Uncharacterized protein LOC118763081</fullName>
    </submittedName>
</protein>
<keyword evidence="3" id="KW-0812">Transmembrane</keyword>
<evidence type="ECO:0000259" key="4">
    <source>
        <dbReference type="PROSITE" id="PS50041"/>
    </source>
</evidence>
<sequence>MYFSHSQRVLLLCLIYESVFVHIVFPYLTSSIQADPKLKKKFGLTRRACSESCRSESEFECKYYKYVDNNGICLISGDDMEVIKKYTSKSIERALFKEISNLRDSIDKLYEKYSYLDEISDSIAELKMKANKESKSLMMTGKQFKETVMRQELTVAALDRKVKELEFKENQGKADFATVKAQIHQFLRQLAGMKNLFDIISLEVKDSSSELTSLSVQVKNLKKSAENLRTLVLNKKEACKQSCKGDVREQEPKGEGNTVTSWTPTDNNPEMQGLVVTVDELKEEMEEVKSAITEMNSNFSDVMTPGKNHFRPQNESHVSNIGLRLKTIENRLNYSRQGLSEVKNGQREFGNILTQQSLKFKTCSDKMVSLSEAYKDSVREIGDLRSTLKSFKKELDALKDLNTHSKVKSLETEQEKIKLRLKSVEDSRNSHENQIARLKDKVTDLKAVRINCTSCSEEERFKSEIKRAQNLFRSNILRGKGNVHSSTAKPSSSFHMNMTHSSPNFIELQSKRKNGKIPHPIARMDMVKPSQVTFNIEGAQKEADSSSNYHAFLKPSFSATAKPNVKPVKFCPENWFKSVRRCLHFMPRRVSWKGAVSDCQNIDSRVATLFSLEEWTDMKIFLAIYSDLNIPLWLSKDSIASLNPKEFKAHMIMPFNSKDLSRKYDENCLVLDPSNNFKLSLVSCDSDNRYGTICELPLSTHDNRNPVNVTIQIKMVNENPSNAMSENTLPSHWKNASVHSQLCPAFAKEIGGYCFKYIPVKQSNKRAIETCKRLGANLVTVKDLQKELMLENFMVTIGTPNTVWLSPTFLDNDGKWKWASTNEPVVYTNYFPGRPDTLRKTRCNQIKKAWGFKWLDKYCWNSKKSVEHSFICEFKSSQNN</sequence>
<feature type="transmembrane region" description="Helical" evidence="3">
    <location>
        <begin position="9"/>
        <end position="28"/>
    </location>
</feature>
<dbReference type="InterPro" id="IPR016187">
    <property type="entry name" value="CTDL_fold"/>
</dbReference>
<keyword evidence="3" id="KW-1133">Transmembrane helix</keyword>
<dbReference type="Pfam" id="PF00059">
    <property type="entry name" value="Lectin_C"/>
    <property type="match status" value="1"/>
</dbReference>
<dbReference type="AlphaFoldDB" id="A0A7E6ETH6"/>
<keyword evidence="3" id="KW-0472">Membrane</keyword>
<feature type="compositionally biased region" description="Polar residues" evidence="2">
    <location>
        <begin position="257"/>
        <end position="270"/>
    </location>
</feature>
<dbReference type="KEGG" id="osn:118763081"/>
<dbReference type="InterPro" id="IPR050801">
    <property type="entry name" value="Ca-Dep_Lectins_ImmuneDev"/>
</dbReference>
<dbReference type="PANTHER" id="PTHR22801">
    <property type="entry name" value="LITHOSTATHINE"/>
    <property type="match status" value="1"/>
</dbReference>